<name>A0A7J8IN86_ROUAE</name>
<keyword evidence="1" id="KW-0812">Transmembrane</keyword>
<evidence type="ECO:0000313" key="3">
    <source>
        <dbReference type="Proteomes" id="UP000593571"/>
    </source>
</evidence>
<comment type="caution">
    <text evidence="2">The sequence shown here is derived from an EMBL/GenBank/DDBJ whole genome shotgun (WGS) entry which is preliminary data.</text>
</comment>
<evidence type="ECO:0000256" key="1">
    <source>
        <dbReference type="SAM" id="Phobius"/>
    </source>
</evidence>
<evidence type="ECO:0000313" key="2">
    <source>
        <dbReference type="EMBL" id="KAF6485609.1"/>
    </source>
</evidence>
<feature type="transmembrane region" description="Helical" evidence="1">
    <location>
        <begin position="7"/>
        <end position="27"/>
    </location>
</feature>
<sequence>MLFNFHTFGIFLDILLLLISDFIPLLSENIFCVISVLLSLLRLTLSYTCLGNVPCKLEKTVYSLVVRFSIDVRSRWLIVLFRSLPLLISFLSILSITEMEHKNLLELCHCPFLNSVFTSCILRWVYIHNTSSQ</sequence>
<dbReference type="AlphaFoldDB" id="A0A7J8IN86"/>
<accession>A0A7J8IN86</accession>
<keyword evidence="1" id="KW-0472">Membrane</keyword>
<organism evidence="2 3">
    <name type="scientific">Rousettus aegyptiacus</name>
    <name type="common">Egyptian fruit bat</name>
    <name type="synonym">Pteropus aegyptiacus</name>
    <dbReference type="NCBI Taxonomy" id="9407"/>
    <lineage>
        <taxon>Eukaryota</taxon>
        <taxon>Metazoa</taxon>
        <taxon>Chordata</taxon>
        <taxon>Craniata</taxon>
        <taxon>Vertebrata</taxon>
        <taxon>Euteleostomi</taxon>
        <taxon>Mammalia</taxon>
        <taxon>Eutheria</taxon>
        <taxon>Laurasiatheria</taxon>
        <taxon>Chiroptera</taxon>
        <taxon>Yinpterochiroptera</taxon>
        <taxon>Pteropodoidea</taxon>
        <taxon>Pteropodidae</taxon>
        <taxon>Rousettinae</taxon>
        <taxon>Rousettus</taxon>
    </lineage>
</organism>
<keyword evidence="3" id="KW-1185">Reference proteome</keyword>
<gene>
    <name evidence="2" type="ORF">HJG63_010750</name>
</gene>
<protein>
    <submittedName>
        <fullName evidence="2">Uncharacterized protein</fullName>
    </submittedName>
</protein>
<proteinExistence type="predicted"/>
<reference evidence="2 3" key="1">
    <citation type="journal article" date="2020" name="Nature">
        <title>Six reference-quality genomes reveal evolution of bat adaptations.</title>
        <authorList>
            <person name="Jebb D."/>
            <person name="Huang Z."/>
            <person name="Pippel M."/>
            <person name="Hughes G.M."/>
            <person name="Lavrichenko K."/>
            <person name="Devanna P."/>
            <person name="Winkler S."/>
            <person name="Jermiin L.S."/>
            <person name="Skirmuntt E.C."/>
            <person name="Katzourakis A."/>
            <person name="Burkitt-Gray L."/>
            <person name="Ray D.A."/>
            <person name="Sullivan K.A.M."/>
            <person name="Roscito J.G."/>
            <person name="Kirilenko B.M."/>
            <person name="Davalos L.M."/>
            <person name="Corthals A.P."/>
            <person name="Power M.L."/>
            <person name="Jones G."/>
            <person name="Ransome R.D."/>
            <person name="Dechmann D.K.N."/>
            <person name="Locatelli A.G."/>
            <person name="Puechmaille S.J."/>
            <person name="Fedrigo O."/>
            <person name="Jarvis E.D."/>
            <person name="Hiller M."/>
            <person name="Vernes S.C."/>
            <person name="Myers E.W."/>
            <person name="Teeling E.C."/>
        </authorList>
    </citation>
    <scope>NUCLEOTIDE SEQUENCE [LARGE SCALE GENOMIC DNA]</scope>
    <source>
        <strain evidence="2">MRouAeg1</strain>
        <tissue evidence="2">Muscle</tissue>
    </source>
</reference>
<keyword evidence="1" id="KW-1133">Transmembrane helix</keyword>
<feature type="transmembrane region" description="Helical" evidence="1">
    <location>
        <begin position="76"/>
        <end position="97"/>
    </location>
</feature>
<dbReference type="Proteomes" id="UP000593571">
    <property type="component" value="Unassembled WGS sequence"/>
</dbReference>
<dbReference type="EMBL" id="JACASE010000003">
    <property type="protein sequence ID" value="KAF6485609.1"/>
    <property type="molecule type" value="Genomic_DNA"/>
</dbReference>